<reference evidence="1 2" key="1">
    <citation type="submission" date="2015-09" db="EMBL/GenBank/DDBJ databases">
        <authorList>
            <consortium name="Swine Surveillance"/>
        </authorList>
    </citation>
    <scope>NUCLEOTIDE SEQUENCE [LARGE SCALE GENOMIC DNA]</scope>
    <source>
        <strain evidence="1 2">CECT 7648</strain>
    </source>
</reference>
<dbReference type="InterPro" id="IPR019292">
    <property type="entry name" value="McrC"/>
</dbReference>
<dbReference type="Proteomes" id="UP000054935">
    <property type="component" value="Unassembled WGS sequence"/>
</dbReference>
<gene>
    <name evidence="1" type="ORF">TRN7648_03742</name>
</gene>
<proteinExistence type="predicted"/>
<dbReference type="EMBL" id="CYSE01000010">
    <property type="protein sequence ID" value="CUH81954.1"/>
    <property type="molecule type" value="Genomic_DNA"/>
</dbReference>
<keyword evidence="2" id="KW-1185">Reference proteome</keyword>
<dbReference type="Pfam" id="PF10117">
    <property type="entry name" value="McrBC"/>
    <property type="match status" value="1"/>
</dbReference>
<dbReference type="RefSeq" id="WP_058249115.1">
    <property type="nucleotide sequence ID" value="NZ_CYSE01000010.1"/>
</dbReference>
<dbReference type="AlphaFoldDB" id="A0A0P1GJD9"/>
<dbReference type="PANTHER" id="PTHR38733">
    <property type="entry name" value="PROTEIN MCRC"/>
    <property type="match status" value="1"/>
</dbReference>
<dbReference type="STRING" id="441103.TRN7648_03742"/>
<protein>
    <submittedName>
        <fullName evidence="1">5-methylcytosine-specific restriction enzyme subunit McrC</fullName>
    </submittedName>
</protein>
<dbReference type="PANTHER" id="PTHR38733:SF1">
    <property type="entry name" value="TYPE IV METHYL-DIRECTED RESTRICTION ENZYME ECOKMCRBC"/>
    <property type="match status" value="1"/>
</dbReference>
<sequence length="428" mass="47355">MTLLTVREWGYVDLGPEAALTRAQADGLLDLADRAAPALKLKPSTEEGEKILLDGRRKLRAQQVVGVLATKSATLEILPKIDRDDGGARAELIHMLAVVQGLDLSTLDLAGMDAQNHSLLELLMALFAADLLKQLRRGAPHRYNEQDDDLRALRGSLNVVRQFSTLAGRQDRLACRFDERTNDTPVNRLLRAATVLLLRLTARQETRKTLTEALIHLDGAGPLPRGPIKFPNFDRSTARFAPLCRRAKLFLDHHFQTTSSGHAAGIALLFRMNVLFEEWVTVLLRRHLTPQGWQVQPQAGGQSALFRDGTGVFAMRPDLVLRRARNTFGDRETHVLDTKWKRLDGPGDPKRGVSQSDVYQMLAYRDAWKADSVTLIYPTNGALSIDRLRTANGTPFTLLELPMGDIRAAGHTLPGQVLEAIGGVTVMP</sequence>
<name>A0A0P1GJD9_9RHOB</name>
<evidence type="ECO:0000313" key="1">
    <source>
        <dbReference type="EMBL" id="CUH81954.1"/>
    </source>
</evidence>
<accession>A0A0P1GJD9</accession>
<organism evidence="1 2">
    <name type="scientific">Tropicibacter naphthalenivorans</name>
    <dbReference type="NCBI Taxonomy" id="441103"/>
    <lineage>
        <taxon>Bacteria</taxon>
        <taxon>Pseudomonadati</taxon>
        <taxon>Pseudomonadota</taxon>
        <taxon>Alphaproteobacteria</taxon>
        <taxon>Rhodobacterales</taxon>
        <taxon>Roseobacteraceae</taxon>
        <taxon>Tropicibacter</taxon>
    </lineage>
</organism>
<evidence type="ECO:0000313" key="2">
    <source>
        <dbReference type="Proteomes" id="UP000054935"/>
    </source>
</evidence>